<dbReference type="GO" id="GO:0042626">
    <property type="term" value="F:ATPase-coupled transmembrane transporter activity"/>
    <property type="evidence" value="ECO:0007669"/>
    <property type="project" value="TreeGrafter"/>
</dbReference>
<evidence type="ECO:0000256" key="6">
    <source>
        <dbReference type="ARBA" id="ARBA00022989"/>
    </source>
</evidence>
<gene>
    <name evidence="9" type="ORF">GPECTOR_73g645</name>
</gene>
<dbReference type="InterPro" id="IPR003593">
    <property type="entry name" value="AAA+_ATPase"/>
</dbReference>
<evidence type="ECO:0000256" key="4">
    <source>
        <dbReference type="ARBA" id="ARBA00022741"/>
    </source>
</evidence>
<dbReference type="PANTHER" id="PTHR48041:SF91">
    <property type="entry name" value="ABC TRANSPORTER G FAMILY MEMBER 28"/>
    <property type="match status" value="1"/>
</dbReference>
<evidence type="ECO:0000313" key="9">
    <source>
        <dbReference type="EMBL" id="KXZ44124.1"/>
    </source>
</evidence>
<feature type="domain" description="ABC transporter" evidence="8">
    <location>
        <begin position="26"/>
        <end position="277"/>
    </location>
</feature>
<dbReference type="InterPro" id="IPR003439">
    <property type="entry name" value="ABC_transporter-like_ATP-bd"/>
</dbReference>
<keyword evidence="3" id="KW-0812">Transmembrane</keyword>
<proteinExistence type="predicted"/>
<dbReference type="GO" id="GO:0016020">
    <property type="term" value="C:membrane"/>
    <property type="evidence" value="ECO:0007669"/>
    <property type="project" value="UniProtKB-SubCell"/>
</dbReference>
<name>A0A150G2S8_GONPE</name>
<evidence type="ECO:0000256" key="7">
    <source>
        <dbReference type="ARBA" id="ARBA00023136"/>
    </source>
</evidence>
<dbReference type="GO" id="GO:0016887">
    <property type="term" value="F:ATP hydrolysis activity"/>
    <property type="evidence" value="ECO:0007669"/>
    <property type="project" value="InterPro"/>
</dbReference>
<dbReference type="Gene3D" id="3.40.50.300">
    <property type="entry name" value="P-loop containing nucleotide triphosphate hydrolases"/>
    <property type="match status" value="1"/>
</dbReference>
<dbReference type="EMBL" id="LSYV01000074">
    <property type="protein sequence ID" value="KXZ44124.1"/>
    <property type="molecule type" value="Genomic_DNA"/>
</dbReference>
<dbReference type="PROSITE" id="PS50893">
    <property type="entry name" value="ABC_TRANSPORTER_2"/>
    <property type="match status" value="1"/>
</dbReference>
<dbReference type="OrthoDB" id="1720926at2759"/>
<dbReference type="InterPro" id="IPR017871">
    <property type="entry name" value="ABC_transporter-like_CS"/>
</dbReference>
<dbReference type="AlphaFoldDB" id="A0A150G2S8"/>
<dbReference type="InterPro" id="IPR050352">
    <property type="entry name" value="ABCG_transporters"/>
</dbReference>
<comment type="subcellular location">
    <subcellularLocation>
        <location evidence="1">Membrane</location>
        <topology evidence="1">Multi-pass membrane protein</topology>
    </subcellularLocation>
</comment>
<keyword evidence="4" id="KW-0547">Nucleotide-binding</keyword>
<dbReference type="SUPFAM" id="SSF52540">
    <property type="entry name" value="P-loop containing nucleoside triphosphate hydrolases"/>
    <property type="match status" value="1"/>
</dbReference>
<sequence>MEKEMQHMSIYQVLQGHRHKDRAMHRELIDIEFVNAAGQHLRSGADKARGGAATMALQQLGVSGKLVAGRLNAIMGPSGCGKTTLIKVLSGRMLPAKHVDVVDATRGGLEAGSEAMPRSGLSSLRFRENLDYAACLRMRPGTPGSWRSAVVYAIMKDLELYTRENQVVGSEQRPAISGGERKRVNIGMGVVALPPILFLDEPTSGLDTRMSEEVVRLTWGLARVANMNVICVIHQPSTRAFDMFDFLMLLSHDQRVAYLGPPEACRDYFYFTLKFQKDFQGSDGSNVADAILRITSDTGSNKLSESGIRGEDITLAWLAGGRERLYQTANRSTQEKLE</sequence>
<reference evidence="10" key="1">
    <citation type="journal article" date="2016" name="Nat. Commun.">
        <title>The Gonium pectorale genome demonstrates co-option of cell cycle regulation during the evolution of multicellularity.</title>
        <authorList>
            <person name="Hanschen E.R."/>
            <person name="Marriage T.N."/>
            <person name="Ferris P.J."/>
            <person name="Hamaji T."/>
            <person name="Toyoda A."/>
            <person name="Fujiyama A."/>
            <person name="Neme R."/>
            <person name="Noguchi H."/>
            <person name="Minakuchi Y."/>
            <person name="Suzuki M."/>
            <person name="Kawai-Toyooka H."/>
            <person name="Smith D.R."/>
            <person name="Sparks H."/>
            <person name="Anderson J."/>
            <person name="Bakaric R."/>
            <person name="Luria V."/>
            <person name="Karger A."/>
            <person name="Kirschner M.W."/>
            <person name="Durand P.M."/>
            <person name="Michod R.E."/>
            <person name="Nozaki H."/>
            <person name="Olson B.J."/>
        </authorList>
    </citation>
    <scope>NUCLEOTIDE SEQUENCE [LARGE SCALE GENOMIC DNA]</scope>
    <source>
        <strain evidence="10">NIES-2863</strain>
    </source>
</reference>
<evidence type="ECO:0000256" key="2">
    <source>
        <dbReference type="ARBA" id="ARBA00022448"/>
    </source>
</evidence>
<evidence type="ECO:0000259" key="8">
    <source>
        <dbReference type="PROSITE" id="PS50893"/>
    </source>
</evidence>
<dbReference type="GO" id="GO:0005524">
    <property type="term" value="F:ATP binding"/>
    <property type="evidence" value="ECO:0007669"/>
    <property type="project" value="UniProtKB-KW"/>
</dbReference>
<keyword evidence="7" id="KW-0472">Membrane</keyword>
<evidence type="ECO:0000313" key="10">
    <source>
        <dbReference type="Proteomes" id="UP000075714"/>
    </source>
</evidence>
<dbReference type="SMART" id="SM00382">
    <property type="entry name" value="AAA"/>
    <property type="match status" value="1"/>
</dbReference>
<dbReference type="InterPro" id="IPR027417">
    <property type="entry name" value="P-loop_NTPase"/>
</dbReference>
<protein>
    <recommendedName>
        <fullName evidence="8">ABC transporter domain-containing protein</fullName>
    </recommendedName>
</protein>
<evidence type="ECO:0000256" key="1">
    <source>
        <dbReference type="ARBA" id="ARBA00004141"/>
    </source>
</evidence>
<evidence type="ECO:0000256" key="5">
    <source>
        <dbReference type="ARBA" id="ARBA00022840"/>
    </source>
</evidence>
<comment type="caution">
    <text evidence="9">The sequence shown here is derived from an EMBL/GenBank/DDBJ whole genome shotgun (WGS) entry which is preliminary data.</text>
</comment>
<keyword evidence="6" id="KW-1133">Transmembrane helix</keyword>
<dbReference type="PROSITE" id="PS00211">
    <property type="entry name" value="ABC_TRANSPORTER_1"/>
    <property type="match status" value="1"/>
</dbReference>
<dbReference type="Proteomes" id="UP000075714">
    <property type="component" value="Unassembled WGS sequence"/>
</dbReference>
<evidence type="ECO:0000256" key="3">
    <source>
        <dbReference type="ARBA" id="ARBA00022692"/>
    </source>
</evidence>
<accession>A0A150G2S8</accession>
<dbReference type="PANTHER" id="PTHR48041">
    <property type="entry name" value="ABC TRANSPORTER G FAMILY MEMBER 28"/>
    <property type="match status" value="1"/>
</dbReference>
<keyword evidence="2" id="KW-0813">Transport</keyword>
<keyword evidence="5" id="KW-0067">ATP-binding</keyword>
<dbReference type="Pfam" id="PF00005">
    <property type="entry name" value="ABC_tran"/>
    <property type="match status" value="1"/>
</dbReference>
<organism evidence="9 10">
    <name type="scientific">Gonium pectorale</name>
    <name type="common">Green alga</name>
    <dbReference type="NCBI Taxonomy" id="33097"/>
    <lineage>
        <taxon>Eukaryota</taxon>
        <taxon>Viridiplantae</taxon>
        <taxon>Chlorophyta</taxon>
        <taxon>core chlorophytes</taxon>
        <taxon>Chlorophyceae</taxon>
        <taxon>CS clade</taxon>
        <taxon>Chlamydomonadales</taxon>
        <taxon>Volvocaceae</taxon>
        <taxon>Gonium</taxon>
    </lineage>
</organism>
<keyword evidence="10" id="KW-1185">Reference proteome</keyword>